<dbReference type="GO" id="GO:0019210">
    <property type="term" value="F:kinase inhibitor activity"/>
    <property type="evidence" value="ECO:0007669"/>
    <property type="project" value="InterPro"/>
</dbReference>
<gene>
    <name evidence="2" type="ORF">CTI12_AA534500</name>
</gene>
<protein>
    <recommendedName>
        <fullName evidence="4">Membrane-associated kinase regulator 4</fullName>
    </recommendedName>
</protein>
<dbReference type="InterPro" id="IPR039620">
    <property type="entry name" value="BKI1/MAKR1/3/4"/>
</dbReference>
<evidence type="ECO:0000256" key="1">
    <source>
        <dbReference type="SAM" id="MobiDB-lite"/>
    </source>
</evidence>
<feature type="compositionally biased region" description="Low complexity" evidence="1">
    <location>
        <begin position="258"/>
        <end position="280"/>
    </location>
</feature>
<evidence type="ECO:0000313" key="2">
    <source>
        <dbReference type="EMBL" id="PWA43654.1"/>
    </source>
</evidence>
<feature type="region of interest" description="Disordered" evidence="1">
    <location>
        <begin position="257"/>
        <end position="280"/>
    </location>
</feature>
<evidence type="ECO:0008006" key="4">
    <source>
        <dbReference type="Google" id="ProtNLM"/>
    </source>
</evidence>
<reference evidence="2 3" key="1">
    <citation type="journal article" date="2018" name="Mol. Plant">
        <title>The genome of Artemisia annua provides insight into the evolution of Asteraceae family and artemisinin biosynthesis.</title>
        <authorList>
            <person name="Shen Q."/>
            <person name="Zhang L."/>
            <person name="Liao Z."/>
            <person name="Wang S."/>
            <person name="Yan T."/>
            <person name="Shi P."/>
            <person name="Liu M."/>
            <person name="Fu X."/>
            <person name="Pan Q."/>
            <person name="Wang Y."/>
            <person name="Lv Z."/>
            <person name="Lu X."/>
            <person name="Zhang F."/>
            <person name="Jiang W."/>
            <person name="Ma Y."/>
            <person name="Chen M."/>
            <person name="Hao X."/>
            <person name="Li L."/>
            <person name="Tang Y."/>
            <person name="Lv G."/>
            <person name="Zhou Y."/>
            <person name="Sun X."/>
            <person name="Brodelius P.E."/>
            <person name="Rose J.K.C."/>
            <person name="Tang K."/>
        </authorList>
    </citation>
    <scope>NUCLEOTIDE SEQUENCE [LARGE SCALE GENOMIC DNA]</scope>
    <source>
        <strain evidence="3">cv. Huhao1</strain>
        <tissue evidence="2">Leaf</tissue>
    </source>
</reference>
<keyword evidence="3" id="KW-1185">Reference proteome</keyword>
<comment type="caution">
    <text evidence="2">The sequence shown here is derived from an EMBL/GenBank/DDBJ whole genome shotgun (WGS) entry which is preliminary data.</text>
</comment>
<dbReference type="OrthoDB" id="1938320at2759"/>
<dbReference type="Proteomes" id="UP000245207">
    <property type="component" value="Unassembled WGS sequence"/>
</dbReference>
<dbReference type="PANTHER" id="PTHR33312:SF21">
    <property type="entry name" value="MEMBRANE-ASSOCIATED KINASE REGULATOR 3-RELATED"/>
    <property type="match status" value="1"/>
</dbReference>
<organism evidence="2 3">
    <name type="scientific">Artemisia annua</name>
    <name type="common">Sweet wormwood</name>
    <dbReference type="NCBI Taxonomy" id="35608"/>
    <lineage>
        <taxon>Eukaryota</taxon>
        <taxon>Viridiplantae</taxon>
        <taxon>Streptophyta</taxon>
        <taxon>Embryophyta</taxon>
        <taxon>Tracheophyta</taxon>
        <taxon>Spermatophyta</taxon>
        <taxon>Magnoliopsida</taxon>
        <taxon>eudicotyledons</taxon>
        <taxon>Gunneridae</taxon>
        <taxon>Pentapetalae</taxon>
        <taxon>asterids</taxon>
        <taxon>campanulids</taxon>
        <taxon>Asterales</taxon>
        <taxon>Asteraceae</taxon>
        <taxon>Asteroideae</taxon>
        <taxon>Anthemideae</taxon>
        <taxon>Artemisiinae</taxon>
        <taxon>Artemisia</taxon>
    </lineage>
</organism>
<dbReference type="AlphaFoldDB" id="A0A2U1L3Y1"/>
<dbReference type="EMBL" id="PKPP01011715">
    <property type="protein sequence ID" value="PWA43654.1"/>
    <property type="molecule type" value="Genomic_DNA"/>
</dbReference>
<proteinExistence type="predicted"/>
<accession>A0A2U1L3Y1</accession>
<dbReference type="STRING" id="35608.A0A2U1L3Y1"/>
<dbReference type="GO" id="GO:0005886">
    <property type="term" value="C:plasma membrane"/>
    <property type="evidence" value="ECO:0007669"/>
    <property type="project" value="InterPro"/>
</dbReference>
<sequence>MGSNILSCNYEDEEFIDMEVSSSHSFPHSSSPSKSKEFEFHMGSSIVHSNSPADELFYQGKLLPLHLPPRAQMVKSLLQNAKFKQVEQDQEEFITFSTPMVQSCNISPSESCRVSTELTPDEYFFEWSTELTGFIGDHPKKYYTCPWSKKLKLIKNSSITQKLKSSRAYFKSLFNKSSCGTDGNPCVKQEVEQDCDNTFLKKYLKVTKKSGFGHVQTRKYPTLANVLKGIEEQGNEDCFDTSCTHRKSFSGAIKRKCSPSSTSSCSSNSASGTSSSSSSFNYSNGFHELKLLKRNSSADSELEGSIEAAIDHCKKSQQVFNSRNPVFLSKCTL</sequence>
<dbReference type="PANTHER" id="PTHR33312">
    <property type="entry name" value="MEMBRANE-ASSOCIATED KINASE REGULATOR 4-RELATED"/>
    <property type="match status" value="1"/>
</dbReference>
<name>A0A2U1L3Y1_ARTAN</name>
<evidence type="ECO:0000313" key="3">
    <source>
        <dbReference type="Proteomes" id="UP000245207"/>
    </source>
</evidence>